<sequence>MAPSRRMSGLGQVTPVDETVPRAGSVAPEPALSFHYYRRPSSASSRRRSDGISSDRPAPPRSRGASSALR</sequence>
<evidence type="ECO:0000313" key="3">
    <source>
        <dbReference type="Proteomes" id="UP000035017"/>
    </source>
</evidence>
<dbReference type="EMBL" id="JXQV01000030">
    <property type="protein sequence ID" value="KIP98840.1"/>
    <property type="molecule type" value="Genomic_DNA"/>
</dbReference>
<feature type="region of interest" description="Disordered" evidence="1">
    <location>
        <begin position="1"/>
        <end position="70"/>
    </location>
</feature>
<dbReference type="Proteomes" id="UP000035017">
    <property type="component" value="Unassembled WGS sequence"/>
</dbReference>
<organism evidence="2 3">
    <name type="scientific">Agrobacterium tumefaciens</name>
    <dbReference type="NCBI Taxonomy" id="358"/>
    <lineage>
        <taxon>Bacteria</taxon>
        <taxon>Pseudomonadati</taxon>
        <taxon>Pseudomonadota</taxon>
        <taxon>Alphaproteobacteria</taxon>
        <taxon>Hyphomicrobiales</taxon>
        <taxon>Rhizobiaceae</taxon>
        <taxon>Rhizobium/Agrobacterium group</taxon>
        <taxon>Agrobacterium</taxon>
        <taxon>Agrobacterium tumefaciens complex</taxon>
    </lineage>
</organism>
<evidence type="ECO:0000313" key="2">
    <source>
        <dbReference type="EMBL" id="KIP98840.1"/>
    </source>
</evidence>
<protein>
    <submittedName>
        <fullName evidence="2">Uncharacterized protein</fullName>
    </submittedName>
</protein>
<reference evidence="2 3" key="1">
    <citation type="submission" date="2014-12" db="EMBL/GenBank/DDBJ databases">
        <title>16Stimator: statistical estimation of ribosomal gene copy numbers from draft genome assemblies.</title>
        <authorList>
            <person name="Perisin M.A."/>
            <person name="Vetter M."/>
            <person name="Gilbert J.A."/>
            <person name="Bergelson J."/>
        </authorList>
    </citation>
    <scope>NUCLEOTIDE SEQUENCE [LARGE SCALE GENOMIC DNA]</scope>
    <source>
        <strain evidence="2 3">MEJ076</strain>
    </source>
</reference>
<comment type="caution">
    <text evidence="2">The sequence shown here is derived from an EMBL/GenBank/DDBJ whole genome shotgun (WGS) entry which is preliminary data.</text>
</comment>
<name>A0A0D0JTK8_AGRTU</name>
<accession>A0A0D0JTK8</accession>
<gene>
    <name evidence="2" type="ORF">RU07_19065</name>
</gene>
<dbReference type="AlphaFoldDB" id="A0A0D0JTK8"/>
<proteinExistence type="predicted"/>
<evidence type="ECO:0000256" key="1">
    <source>
        <dbReference type="SAM" id="MobiDB-lite"/>
    </source>
</evidence>